<dbReference type="CDD" id="cd00086">
    <property type="entry name" value="homeodomain"/>
    <property type="match status" value="1"/>
</dbReference>
<accession>A0ABP1P8Z9</accession>
<feature type="region of interest" description="Disordered" evidence="6">
    <location>
        <begin position="1"/>
        <end position="22"/>
    </location>
</feature>
<sequence length="454" mass="52873">MLPPVTTAMHLEQKESTERVTGTQQQYLHQYRNQYYQHQHPRHPQKQQEYHRHRRYHRNDHHHYHYHHHNARHHHRHKHQHDEQPNQRQPNHQINQLQNGSRRLQNLTTDCRRAASPLSSLSVSRNESASTQHANMFVTARERFPSSSSTDDDQSGSDTEQDSNALRAKVHSGILHHSSTHSVRKRRGNLPKHSVKILKRWLYEHRYNAYPSDSEKLTLSQEANLTVLQVCNWFINARRRILPEMIRREGHDPLQYTISRRGKKMPAGSHQQSSGLGSRSNQNWDSLAGMSAPKRSRDHDYEDPSGLLYRSEEDSPNDYESSSHSEEERPSTQWPSVIVYPYSETKIEQNIGQLSSYDEAVAHPARRGDDDESSMGNEAAYWSAPRQHLIQTSDVPHETEVYGTRNTHSPHTDETPPPTPPEEDKDKFKCLYLLVEAAVAVRQQEKERERAVPV</sequence>
<keyword evidence="4 5" id="KW-0539">Nucleus</keyword>
<feature type="region of interest" description="Disordered" evidence="6">
    <location>
        <begin position="363"/>
        <end position="425"/>
    </location>
</feature>
<evidence type="ECO:0000313" key="8">
    <source>
        <dbReference type="EMBL" id="CAL7949730.1"/>
    </source>
</evidence>
<dbReference type="InterPro" id="IPR008422">
    <property type="entry name" value="KN_HD"/>
</dbReference>
<feature type="region of interest" description="Disordered" evidence="6">
    <location>
        <begin position="66"/>
        <end position="92"/>
    </location>
</feature>
<dbReference type="InterPro" id="IPR001356">
    <property type="entry name" value="HD"/>
</dbReference>
<dbReference type="SMART" id="SM00389">
    <property type="entry name" value="HOX"/>
    <property type="match status" value="1"/>
</dbReference>
<feature type="DNA-binding region" description="Homeobox" evidence="5">
    <location>
        <begin position="183"/>
        <end position="245"/>
    </location>
</feature>
<dbReference type="Pfam" id="PF05920">
    <property type="entry name" value="Homeobox_KN"/>
    <property type="match status" value="1"/>
</dbReference>
<keyword evidence="3 5" id="KW-0371">Homeobox</keyword>
<feature type="compositionally biased region" description="Acidic residues" evidence="6">
    <location>
        <begin position="150"/>
        <end position="161"/>
    </location>
</feature>
<feature type="compositionally biased region" description="Basic and acidic residues" evidence="6">
    <location>
        <begin position="321"/>
        <end position="330"/>
    </location>
</feature>
<keyword evidence="2 5" id="KW-0238">DNA-binding</keyword>
<comment type="caution">
    <text evidence="8">The sequence shown here is derived from an EMBL/GenBank/DDBJ whole genome shotgun (WGS) entry which is preliminary data.</text>
</comment>
<dbReference type="PROSITE" id="PS50071">
    <property type="entry name" value="HOMEOBOX_2"/>
    <property type="match status" value="1"/>
</dbReference>
<dbReference type="Gene3D" id="1.10.10.60">
    <property type="entry name" value="Homeodomain-like"/>
    <property type="match status" value="1"/>
</dbReference>
<evidence type="ECO:0000259" key="7">
    <source>
        <dbReference type="PROSITE" id="PS50071"/>
    </source>
</evidence>
<feature type="compositionally biased region" description="Basic residues" evidence="6">
    <location>
        <begin position="66"/>
        <end position="79"/>
    </location>
</feature>
<evidence type="ECO:0000256" key="2">
    <source>
        <dbReference type="ARBA" id="ARBA00023125"/>
    </source>
</evidence>
<dbReference type="InterPro" id="IPR009057">
    <property type="entry name" value="Homeodomain-like_sf"/>
</dbReference>
<name>A0ABP1P8Z9_XYLVO</name>
<evidence type="ECO:0000313" key="9">
    <source>
        <dbReference type="Proteomes" id="UP001642520"/>
    </source>
</evidence>
<evidence type="ECO:0000256" key="6">
    <source>
        <dbReference type="SAM" id="MobiDB-lite"/>
    </source>
</evidence>
<dbReference type="SUPFAM" id="SSF46689">
    <property type="entry name" value="Homeodomain-like"/>
    <property type="match status" value="1"/>
</dbReference>
<dbReference type="EMBL" id="CAXAJV020001300">
    <property type="protein sequence ID" value="CAL7949730.1"/>
    <property type="molecule type" value="Genomic_DNA"/>
</dbReference>
<comment type="subcellular location">
    <subcellularLocation>
        <location evidence="1 5">Nucleus</location>
    </subcellularLocation>
</comment>
<feature type="region of interest" description="Disordered" evidence="6">
    <location>
        <begin position="260"/>
        <end position="335"/>
    </location>
</feature>
<dbReference type="Proteomes" id="UP001642520">
    <property type="component" value="Unassembled WGS sequence"/>
</dbReference>
<evidence type="ECO:0000256" key="5">
    <source>
        <dbReference type="PROSITE-ProRule" id="PRU00108"/>
    </source>
</evidence>
<evidence type="ECO:0000256" key="3">
    <source>
        <dbReference type="ARBA" id="ARBA00023155"/>
    </source>
</evidence>
<keyword evidence="9" id="KW-1185">Reference proteome</keyword>
<feature type="domain" description="Homeobox" evidence="7">
    <location>
        <begin position="181"/>
        <end position="244"/>
    </location>
</feature>
<protein>
    <recommendedName>
        <fullName evidence="7">Homeobox domain-containing protein</fullName>
    </recommendedName>
</protein>
<proteinExistence type="predicted"/>
<organism evidence="8 9">
    <name type="scientific">Xylocopa violacea</name>
    <name type="common">Violet carpenter bee</name>
    <name type="synonym">Apis violacea</name>
    <dbReference type="NCBI Taxonomy" id="135666"/>
    <lineage>
        <taxon>Eukaryota</taxon>
        <taxon>Metazoa</taxon>
        <taxon>Ecdysozoa</taxon>
        <taxon>Arthropoda</taxon>
        <taxon>Hexapoda</taxon>
        <taxon>Insecta</taxon>
        <taxon>Pterygota</taxon>
        <taxon>Neoptera</taxon>
        <taxon>Endopterygota</taxon>
        <taxon>Hymenoptera</taxon>
        <taxon>Apocrita</taxon>
        <taxon>Aculeata</taxon>
        <taxon>Apoidea</taxon>
        <taxon>Anthophila</taxon>
        <taxon>Apidae</taxon>
        <taxon>Xylocopa</taxon>
        <taxon>Xylocopa</taxon>
    </lineage>
</organism>
<evidence type="ECO:0000256" key="4">
    <source>
        <dbReference type="ARBA" id="ARBA00023242"/>
    </source>
</evidence>
<feature type="compositionally biased region" description="Polar residues" evidence="6">
    <location>
        <begin position="269"/>
        <end position="285"/>
    </location>
</feature>
<gene>
    <name evidence="8" type="ORF">XYLVIOL_LOCUS9557</name>
</gene>
<evidence type="ECO:0000256" key="1">
    <source>
        <dbReference type="ARBA" id="ARBA00004123"/>
    </source>
</evidence>
<feature type="region of interest" description="Disordered" evidence="6">
    <location>
        <begin position="141"/>
        <end position="163"/>
    </location>
</feature>
<dbReference type="PANTHER" id="PTHR11850">
    <property type="entry name" value="HOMEOBOX PROTEIN TRANSCRIPTION FACTORS"/>
    <property type="match status" value="1"/>
</dbReference>
<reference evidence="8 9" key="1">
    <citation type="submission" date="2024-08" db="EMBL/GenBank/DDBJ databases">
        <authorList>
            <person name="Will J Nash"/>
            <person name="Angela Man"/>
            <person name="Seanna McTaggart"/>
            <person name="Kendall Baker"/>
            <person name="Tom Barker"/>
            <person name="Leah Catchpole"/>
            <person name="Alex Durrant"/>
            <person name="Karim Gharbi"/>
            <person name="Naomi Irish"/>
            <person name="Gemy Kaithakottil"/>
            <person name="Debby Ku"/>
            <person name="Aaliyah Providence"/>
            <person name="Felix Shaw"/>
            <person name="David Swarbreck"/>
            <person name="Chris Watkins"/>
            <person name="Ann M. McCartney"/>
            <person name="Giulio Formenti"/>
            <person name="Alice Mouton"/>
            <person name="Noel Vella"/>
            <person name="Bjorn M von Reumont"/>
            <person name="Adriana Vella"/>
            <person name="Wilfried Haerty"/>
        </authorList>
    </citation>
    <scope>NUCLEOTIDE SEQUENCE [LARGE SCALE GENOMIC DNA]</scope>
</reference>
<dbReference type="InterPro" id="IPR050224">
    <property type="entry name" value="TALE_homeobox"/>
</dbReference>